<dbReference type="PANTHER" id="PTHR43537:SF5">
    <property type="entry name" value="UXU OPERON TRANSCRIPTIONAL REGULATOR"/>
    <property type="match status" value="1"/>
</dbReference>
<evidence type="ECO:0000313" key="5">
    <source>
        <dbReference type="EMBL" id="MBU3067704.1"/>
    </source>
</evidence>
<keyword evidence="3" id="KW-0804">Transcription</keyword>
<evidence type="ECO:0000256" key="2">
    <source>
        <dbReference type="ARBA" id="ARBA00023125"/>
    </source>
</evidence>
<dbReference type="EMBL" id="JAHKNI010000024">
    <property type="protein sequence ID" value="MBU3067704.1"/>
    <property type="molecule type" value="Genomic_DNA"/>
</dbReference>
<dbReference type="Proteomes" id="UP000733379">
    <property type="component" value="Unassembled WGS sequence"/>
</dbReference>
<evidence type="ECO:0000259" key="4">
    <source>
        <dbReference type="PROSITE" id="PS50949"/>
    </source>
</evidence>
<sequence length="265" mass="28213">MTGNTSLSDTPPSGADVAAAMETRLLSGEWAVGTRLPSERVLALAYQVSRPVIREALRALQERGLITVAAGRGSFVRAHRPSSHGGDATLLARRGEVTARDLVVARVMLEGQTAALAAQNRTEADLTDMRRILAAFDREKSLAATADLDVAFHESIAVASRNPVIQLMFGSIRPLTHGVVLRSLTDRAVRGVAAPLHDVILEAIADQDPDAARAAMTEHIETAQHFYGPDLDAALTDVLIQRAASSPDLAEVLSGYIANLPDQSD</sequence>
<dbReference type="InterPro" id="IPR036390">
    <property type="entry name" value="WH_DNA-bd_sf"/>
</dbReference>
<keyword evidence="6" id="KW-1185">Reference proteome</keyword>
<dbReference type="Pfam" id="PF07729">
    <property type="entry name" value="FCD"/>
    <property type="match status" value="1"/>
</dbReference>
<feature type="domain" description="HTH gntR-type" evidence="4">
    <location>
        <begin position="11"/>
        <end position="79"/>
    </location>
</feature>
<dbReference type="SMART" id="SM00895">
    <property type="entry name" value="FCD"/>
    <property type="match status" value="1"/>
</dbReference>
<protein>
    <submittedName>
        <fullName evidence="5">FadR family transcriptional regulator</fullName>
    </submittedName>
</protein>
<name>A0ABS6BBQ0_9NOCA</name>
<dbReference type="PANTHER" id="PTHR43537">
    <property type="entry name" value="TRANSCRIPTIONAL REGULATOR, GNTR FAMILY"/>
    <property type="match status" value="1"/>
</dbReference>
<dbReference type="SUPFAM" id="SSF48008">
    <property type="entry name" value="GntR ligand-binding domain-like"/>
    <property type="match status" value="1"/>
</dbReference>
<dbReference type="InterPro" id="IPR000524">
    <property type="entry name" value="Tscrpt_reg_HTH_GntR"/>
</dbReference>
<organism evidence="5 6">
    <name type="scientific">Nocardia albiluteola</name>
    <dbReference type="NCBI Taxonomy" id="2842303"/>
    <lineage>
        <taxon>Bacteria</taxon>
        <taxon>Bacillati</taxon>
        <taxon>Actinomycetota</taxon>
        <taxon>Actinomycetes</taxon>
        <taxon>Mycobacteriales</taxon>
        <taxon>Nocardiaceae</taxon>
        <taxon>Nocardia</taxon>
    </lineage>
</organism>
<evidence type="ECO:0000256" key="3">
    <source>
        <dbReference type="ARBA" id="ARBA00023163"/>
    </source>
</evidence>
<dbReference type="InterPro" id="IPR008920">
    <property type="entry name" value="TF_FadR/GntR_C"/>
</dbReference>
<dbReference type="InterPro" id="IPR036388">
    <property type="entry name" value="WH-like_DNA-bd_sf"/>
</dbReference>
<dbReference type="CDD" id="cd07377">
    <property type="entry name" value="WHTH_GntR"/>
    <property type="match status" value="1"/>
</dbReference>
<evidence type="ECO:0000256" key="1">
    <source>
        <dbReference type="ARBA" id="ARBA00023015"/>
    </source>
</evidence>
<dbReference type="SUPFAM" id="SSF46785">
    <property type="entry name" value="Winged helix' DNA-binding domain"/>
    <property type="match status" value="1"/>
</dbReference>
<keyword evidence="1" id="KW-0805">Transcription regulation</keyword>
<dbReference type="RefSeq" id="WP_215923785.1">
    <property type="nucleotide sequence ID" value="NZ_JAHKNI010000024.1"/>
</dbReference>
<gene>
    <name evidence="5" type="ORF">KO481_40070</name>
</gene>
<dbReference type="SMART" id="SM00345">
    <property type="entry name" value="HTH_GNTR"/>
    <property type="match status" value="1"/>
</dbReference>
<dbReference type="PRINTS" id="PR00035">
    <property type="entry name" value="HTHGNTR"/>
</dbReference>
<comment type="caution">
    <text evidence="5">The sequence shown here is derived from an EMBL/GenBank/DDBJ whole genome shotgun (WGS) entry which is preliminary data.</text>
</comment>
<dbReference type="Pfam" id="PF00392">
    <property type="entry name" value="GntR"/>
    <property type="match status" value="1"/>
</dbReference>
<dbReference type="Gene3D" id="1.20.120.530">
    <property type="entry name" value="GntR ligand-binding domain-like"/>
    <property type="match status" value="1"/>
</dbReference>
<dbReference type="InterPro" id="IPR011711">
    <property type="entry name" value="GntR_C"/>
</dbReference>
<dbReference type="PROSITE" id="PS50949">
    <property type="entry name" value="HTH_GNTR"/>
    <property type="match status" value="1"/>
</dbReference>
<reference evidence="5 6" key="1">
    <citation type="submission" date="2021-06" db="EMBL/GenBank/DDBJ databases">
        <title>Actinomycetes sequencing.</title>
        <authorList>
            <person name="Shan Q."/>
        </authorList>
    </citation>
    <scope>NUCLEOTIDE SEQUENCE [LARGE SCALE GENOMIC DNA]</scope>
    <source>
        <strain evidence="5 6">NEAU-G5</strain>
    </source>
</reference>
<evidence type="ECO:0000313" key="6">
    <source>
        <dbReference type="Proteomes" id="UP000733379"/>
    </source>
</evidence>
<dbReference type="Gene3D" id="1.10.10.10">
    <property type="entry name" value="Winged helix-like DNA-binding domain superfamily/Winged helix DNA-binding domain"/>
    <property type="match status" value="1"/>
</dbReference>
<keyword evidence="2" id="KW-0238">DNA-binding</keyword>
<proteinExistence type="predicted"/>
<accession>A0ABS6BBQ0</accession>